<sequence length="193" mass="19184">MLRTFAAALALSLLSMTASAATRSAPEFVPNPNRVAPAPQGGGACPNPPAVTSLPFNDSGTTCGSTNTITNYSATACANLASPYPGEDEAYAITVGASQSLDITADLTGSAGDLALFLIGTCGNGASCLDTSQDAIGPGAGPEVVPTVTGLAAGTYYVYVDSYYDAGTTGSCGTYTLNIAGSLPVSLQSYSID</sequence>
<evidence type="ECO:0000313" key="4">
    <source>
        <dbReference type="Proteomes" id="UP000295293"/>
    </source>
</evidence>
<gene>
    <name evidence="3" type="ORF">DFR29_1167</name>
</gene>
<feature type="region of interest" description="Disordered" evidence="1">
    <location>
        <begin position="24"/>
        <end position="49"/>
    </location>
</feature>
<feature type="signal peptide" evidence="2">
    <location>
        <begin position="1"/>
        <end position="20"/>
    </location>
</feature>
<dbReference type="AlphaFoldDB" id="A0A4R6YNV0"/>
<feature type="chain" id="PRO_5020564010" description="Pre-peptidase" evidence="2">
    <location>
        <begin position="21"/>
        <end position="193"/>
    </location>
</feature>
<organism evidence="3 4">
    <name type="scientific">Tahibacter aquaticus</name>
    <dbReference type="NCBI Taxonomy" id="520092"/>
    <lineage>
        <taxon>Bacteria</taxon>
        <taxon>Pseudomonadati</taxon>
        <taxon>Pseudomonadota</taxon>
        <taxon>Gammaproteobacteria</taxon>
        <taxon>Lysobacterales</taxon>
        <taxon>Rhodanobacteraceae</taxon>
        <taxon>Tahibacter</taxon>
    </lineage>
</organism>
<evidence type="ECO:0000256" key="2">
    <source>
        <dbReference type="SAM" id="SignalP"/>
    </source>
</evidence>
<evidence type="ECO:0000256" key="1">
    <source>
        <dbReference type="SAM" id="MobiDB-lite"/>
    </source>
</evidence>
<dbReference type="EMBL" id="SNZH01000016">
    <property type="protein sequence ID" value="TDR39318.1"/>
    <property type="molecule type" value="Genomic_DNA"/>
</dbReference>
<keyword evidence="4" id="KW-1185">Reference proteome</keyword>
<accession>A0A4R6YNV0</accession>
<evidence type="ECO:0008006" key="5">
    <source>
        <dbReference type="Google" id="ProtNLM"/>
    </source>
</evidence>
<proteinExistence type="predicted"/>
<evidence type="ECO:0000313" key="3">
    <source>
        <dbReference type="EMBL" id="TDR39318.1"/>
    </source>
</evidence>
<comment type="caution">
    <text evidence="3">The sequence shown here is derived from an EMBL/GenBank/DDBJ whole genome shotgun (WGS) entry which is preliminary data.</text>
</comment>
<name>A0A4R6YNV0_9GAMM</name>
<reference evidence="3 4" key="1">
    <citation type="submission" date="2019-03" db="EMBL/GenBank/DDBJ databases">
        <title>Genomic Encyclopedia of Type Strains, Phase IV (KMG-IV): sequencing the most valuable type-strain genomes for metagenomic binning, comparative biology and taxonomic classification.</title>
        <authorList>
            <person name="Goeker M."/>
        </authorList>
    </citation>
    <scope>NUCLEOTIDE SEQUENCE [LARGE SCALE GENOMIC DNA]</scope>
    <source>
        <strain evidence="3 4">DSM 21667</strain>
    </source>
</reference>
<dbReference type="Proteomes" id="UP000295293">
    <property type="component" value="Unassembled WGS sequence"/>
</dbReference>
<keyword evidence="2" id="KW-0732">Signal</keyword>
<dbReference type="Gene3D" id="2.60.120.380">
    <property type="match status" value="1"/>
</dbReference>
<protein>
    <recommendedName>
        <fullName evidence="5">Pre-peptidase</fullName>
    </recommendedName>
</protein>